<dbReference type="InterPro" id="IPR036637">
    <property type="entry name" value="Phosphohistidine_dom_sf"/>
</dbReference>
<dbReference type="PROSITE" id="PS00742">
    <property type="entry name" value="PEP_ENZYMES_2"/>
    <property type="match status" value="1"/>
</dbReference>
<dbReference type="PANTHER" id="PTHR46244">
    <property type="entry name" value="PHOSPHOENOLPYRUVATE-PROTEIN PHOSPHOTRANSFERASE"/>
    <property type="match status" value="1"/>
</dbReference>
<name>A0A3B0Z6Y8_9ZZZZ</name>
<dbReference type="NCBIfam" id="NF008283">
    <property type="entry name" value="PRK11061.1"/>
    <property type="match status" value="1"/>
</dbReference>
<keyword evidence="12 15" id="KW-0418">Kinase</keyword>
<dbReference type="Gene3D" id="3.50.30.10">
    <property type="entry name" value="Phosphohistidine domain"/>
    <property type="match status" value="1"/>
</dbReference>
<dbReference type="InterPro" id="IPR040442">
    <property type="entry name" value="Pyrv_kinase-like_dom_sf"/>
</dbReference>
<evidence type="ECO:0000313" key="15">
    <source>
        <dbReference type="EMBL" id="VAW89138.1"/>
    </source>
</evidence>
<evidence type="ECO:0000256" key="2">
    <source>
        <dbReference type="ARBA" id="ARBA00001946"/>
    </source>
</evidence>
<dbReference type="Gene3D" id="3.30.450.40">
    <property type="match status" value="1"/>
</dbReference>
<dbReference type="InterPro" id="IPR008279">
    <property type="entry name" value="PEP-util_enz_mobile_dom"/>
</dbReference>
<dbReference type="GO" id="GO:0016301">
    <property type="term" value="F:kinase activity"/>
    <property type="evidence" value="ECO:0007669"/>
    <property type="project" value="UniProtKB-KW"/>
</dbReference>
<evidence type="ECO:0000256" key="9">
    <source>
        <dbReference type="ARBA" id="ARBA00022679"/>
    </source>
</evidence>
<dbReference type="SMART" id="SM00065">
    <property type="entry name" value="GAF"/>
    <property type="match status" value="1"/>
</dbReference>
<dbReference type="SUPFAM" id="SSF51621">
    <property type="entry name" value="Phosphoenolpyruvate/pyruvate domain"/>
    <property type="match status" value="1"/>
</dbReference>
<evidence type="ECO:0000256" key="12">
    <source>
        <dbReference type="ARBA" id="ARBA00022777"/>
    </source>
</evidence>
<reference evidence="15" key="1">
    <citation type="submission" date="2018-06" db="EMBL/GenBank/DDBJ databases">
        <authorList>
            <person name="Zhirakovskaya E."/>
        </authorList>
    </citation>
    <scope>NUCLEOTIDE SEQUENCE</scope>
</reference>
<evidence type="ECO:0000256" key="7">
    <source>
        <dbReference type="ARBA" id="ARBA00022490"/>
    </source>
</evidence>
<keyword evidence="10" id="KW-0598">Phosphotransferase system</keyword>
<comment type="similarity">
    <text evidence="4">Belongs to the PEP-utilizing enzyme family.</text>
</comment>
<evidence type="ECO:0000256" key="3">
    <source>
        <dbReference type="ARBA" id="ARBA00004496"/>
    </source>
</evidence>
<dbReference type="InterPro" id="IPR000121">
    <property type="entry name" value="PEP_util_C"/>
</dbReference>
<dbReference type="NCBIfam" id="TIGR01417">
    <property type="entry name" value="PTS_I_fam"/>
    <property type="match status" value="1"/>
</dbReference>
<evidence type="ECO:0000256" key="5">
    <source>
        <dbReference type="ARBA" id="ARBA00012232"/>
    </source>
</evidence>
<comment type="subcellular location">
    <subcellularLocation>
        <location evidence="3">Cytoplasm</location>
    </subcellularLocation>
</comment>
<dbReference type="GO" id="GO:0009401">
    <property type="term" value="P:phosphoenolpyruvate-dependent sugar phosphotransferase system"/>
    <property type="evidence" value="ECO:0007669"/>
    <property type="project" value="UniProtKB-KW"/>
</dbReference>
<dbReference type="Pfam" id="PF00391">
    <property type="entry name" value="PEP-utilizers"/>
    <property type="match status" value="1"/>
</dbReference>
<evidence type="ECO:0000256" key="4">
    <source>
        <dbReference type="ARBA" id="ARBA00007837"/>
    </source>
</evidence>
<dbReference type="Pfam" id="PF01590">
    <property type="entry name" value="GAF"/>
    <property type="match status" value="1"/>
</dbReference>
<keyword evidence="11" id="KW-0479">Metal-binding</keyword>
<evidence type="ECO:0000256" key="11">
    <source>
        <dbReference type="ARBA" id="ARBA00022723"/>
    </source>
</evidence>
<evidence type="ECO:0000256" key="13">
    <source>
        <dbReference type="ARBA" id="ARBA00022842"/>
    </source>
</evidence>
<dbReference type="SUPFAM" id="SSF55781">
    <property type="entry name" value="GAF domain-like"/>
    <property type="match status" value="1"/>
</dbReference>
<dbReference type="InterPro" id="IPR015813">
    <property type="entry name" value="Pyrv/PenolPyrv_kinase-like_dom"/>
</dbReference>
<dbReference type="EMBL" id="UOFP01000254">
    <property type="protein sequence ID" value="VAW89138.1"/>
    <property type="molecule type" value="Genomic_DNA"/>
</dbReference>
<comment type="catalytic activity">
    <reaction evidence="1">
        <text>L-histidyl-[protein] + phosphoenolpyruvate = N(pros)-phospho-L-histidyl-[protein] + pyruvate</text>
        <dbReference type="Rhea" id="RHEA:23880"/>
        <dbReference type="Rhea" id="RHEA-COMP:9745"/>
        <dbReference type="Rhea" id="RHEA-COMP:9746"/>
        <dbReference type="ChEBI" id="CHEBI:15361"/>
        <dbReference type="ChEBI" id="CHEBI:29979"/>
        <dbReference type="ChEBI" id="CHEBI:58702"/>
        <dbReference type="ChEBI" id="CHEBI:64837"/>
        <dbReference type="EC" id="2.7.3.9"/>
    </reaction>
</comment>
<evidence type="ECO:0000256" key="10">
    <source>
        <dbReference type="ARBA" id="ARBA00022683"/>
    </source>
</evidence>
<dbReference type="GO" id="GO:0005737">
    <property type="term" value="C:cytoplasm"/>
    <property type="evidence" value="ECO:0007669"/>
    <property type="project" value="UniProtKB-SubCell"/>
</dbReference>
<dbReference type="InterPro" id="IPR008731">
    <property type="entry name" value="PTS_EIN"/>
</dbReference>
<keyword evidence="13" id="KW-0460">Magnesium</keyword>
<proteinExistence type="inferred from homology"/>
<keyword evidence="9" id="KW-0808">Transferase</keyword>
<dbReference type="InterPro" id="IPR006318">
    <property type="entry name" value="PTS_EI-like"/>
</dbReference>
<dbReference type="InterPro" id="IPR029016">
    <property type="entry name" value="GAF-like_dom_sf"/>
</dbReference>
<accession>A0A3B0Z6Y8</accession>
<evidence type="ECO:0000259" key="14">
    <source>
        <dbReference type="SMART" id="SM00065"/>
    </source>
</evidence>
<evidence type="ECO:0000256" key="8">
    <source>
        <dbReference type="ARBA" id="ARBA00022597"/>
    </source>
</evidence>
<dbReference type="PANTHER" id="PTHR46244:SF1">
    <property type="entry name" value="PHOSPHOENOLPYRUVATE-DEPENDENT PHOSPHOTRANSFERASE SYSTEM"/>
    <property type="match status" value="1"/>
</dbReference>
<dbReference type="Pfam" id="PF02896">
    <property type="entry name" value="PEP-utilizers_C"/>
    <property type="match status" value="1"/>
</dbReference>
<protein>
    <recommendedName>
        <fullName evidence="5">phosphoenolpyruvate--protein phosphotransferase</fullName>
        <ecNumber evidence="5">2.7.3.9</ecNumber>
    </recommendedName>
</protein>
<evidence type="ECO:0000256" key="1">
    <source>
        <dbReference type="ARBA" id="ARBA00000683"/>
    </source>
</evidence>
<dbReference type="EC" id="2.7.3.9" evidence="5"/>
<sequence length="762" mass="82800">MAPIVGSQMLGTLRRIVQEVNNAPSLEVALQRIVLRVKQAMGVDTCSIYLRDSEQMYVLMATQGLNPTAVGRVRLSPKKGLIGLVGERAEPINLDDAPSHKCYQYFPETGEEAFHGFLGVPIIQQSQVVGVLAVQEVEGGRFEEDSVSFLITVAAQLASAIAHAEVTGDTERLLGKERRSDRPLVGLAGSAGVALGCAVVVYPLADLNAVPDRLVSDTAAEVQQLMAAVDAVRNDIKLLLVRLSDMGVSEDDRVLFEVYLMMLDSGGMVDKIVEYIDQGLWAAGALKKAVLEHVSVFEAMEDPYLSERALDIRDLGIRILAHLQNVPDRANDYPASTVLVGEEITATMLAEVPPGVLSAVISVRGSNNSHVAILARAMGVPCVMGMTDFPTGRVDGQEIVVDGYQGKVYIKPSEAISREYQRLIAEEREFSAELDGLRDEPAKTKDGVVIPLYANTGLLSDIGPSLKCGAEGVGLYRTEFPFLIRDRFPGEDEQCRIYRQVFDAFKGRPVVVRSLDIGGDKALSYFPINEENPFLGWRGIRVTLDHPEIFLVQMRAIFRASEGGDNLNILLPMVTNLSEVELAKQLISRAAKELEEEGVVIRPYQLGVMIEVPAAVFQAEQLARQVDFLSVGTNDLTQYLLAVDRNNPQVAHLFDSLHPSVLQALQHVVKSAHSSGKSVSICGEMAGDPAAAILLLAMGADSLSMNASSLPRVKWVIRNMTQQQAGQLLEEALQCDSATTIRERLNKVLNDVGLGGLLRAGK</sequence>
<dbReference type="InterPro" id="IPR023151">
    <property type="entry name" value="PEP_util_CS"/>
</dbReference>
<dbReference type="InterPro" id="IPR003018">
    <property type="entry name" value="GAF"/>
</dbReference>
<dbReference type="InterPro" id="IPR050499">
    <property type="entry name" value="PEP-utilizing_PTS_enzyme"/>
</dbReference>
<dbReference type="GO" id="GO:0046872">
    <property type="term" value="F:metal ion binding"/>
    <property type="evidence" value="ECO:0007669"/>
    <property type="project" value="UniProtKB-KW"/>
</dbReference>
<dbReference type="GO" id="GO:0008965">
    <property type="term" value="F:phosphoenolpyruvate-protein phosphotransferase activity"/>
    <property type="evidence" value="ECO:0007669"/>
    <property type="project" value="UniProtKB-EC"/>
</dbReference>
<dbReference type="Gene3D" id="3.20.20.60">
    <property type="entry name" value="Phosphoenolpyruvate-binding domains"/>
    <property type="match status" value="1"/>
</dbReference>
<evidence type="ECO:0000256" key="6">
    <source>
        <dbReference type="ARBA" id="ARBA00022448"/>
    </source>
</evidence>
<keyword evidence="7" id="KW-0963">Cytoplasm</keyword>
<keyword evidence="8" id="KW-0762">Sugar transport</keyword>
<gene>
    <name evidence="15" type="ORF">MNBD_GAMMA18-312</name>
</gene>
<dbReference type="SUPFAM" id="SSF47831">
    <property type="entry name" value="Enzyme I of the PEP:sugar phosphotransferase system HPr-binding (sub)domain"/>
    <property type="match status" value="1"/>
</dbReference>
<comment type="cofactor">
    <cofactor evidence="2">
        <name>Mg(2+)</name>
        <dbReference type="ChEBI" id="CHEBI:18420"/>
    </cofactor>
</comment>
<organism evidence="15">
    <name type="scientific">hydrothermal vent metagenome</name>
    <dbReference type="NCBI Taxonomy" id="652676"/>
    <lineage>
        <taxon>unclassified sequences</taxon>
        <taxon>metagenomes</taxon>
        <taxon>ecological metagenomes</taxon>
    </lineage>
</organism>
<keyword evidence="6" id="KW-0813">Transport</keyword>
<dbReference type="Gene3D" id="1.10.274.10">
    <property type="entry name" value="PtsI, HPr-binding domain"/>
    <property type="match status" value="1"/>
</dbReference>
<dbReference type="PRINTS" id="PR01736">
    <property type="entry name" value="PHPHTRNFRASE"/>
</dbReference>
<dbReference type="AlphaFoldDB" id="A0A3B0Z6Y8"/>
<feature type="domain" description="GAF" evidence="14">
    <location>
        <begin position="25"/>
        <end position="171"/>
    </location>
</feature>
<dbReference type="InterPro" id="IPR036618">
    <property type="entry name" value="PtsI_HPr-bd_sf"/>
</dbReference>
<dbReference type="Pfam" id="PF05524">
    <property type="entry name" value="PEP-utilisers_N"/>
    <property type="match status" value="1"/>
</dbReference>
<dbReference type="SUPFAM" id="SSF52009">
    <property type="entry name" value="Phosphohistidine domain"/>
    <property type="match status" value="1"/>
</dbReference>